<gene>
    <name evidence="2" type="ORF">BGK67_04505</name>
</gene>
<proteinExistence type="predicted"/>
<evidence type="ECO:0000256" key="1">
    <source>
        <dbReference type="SAM" id="MobiDB-lite"/>
    </source>
</evidence>
<comment type="caution">
    <text evidence="2">The sequence shown here is derived from an EMBL/GenBank/DDBJ whole genome shotgun (WGS) entry which is preliminary data.</text>
</comment>
<feature type="region of interest" description="Disordered" evidence="1">
    <location>
        <begin position="75"/>
        <end position="128"/>
    </location>
</feature>
<evidence type="ECO:0000313" key="3">
    <source>
        <dbReference type="Proteomes" id="UP000095705"/>
    </source>
</evidence>
<dbReference type="AlphaFoldDB" id="A0A1E5PMX3"/>
<dbReference type="STRING" id="36818.BGK67_04505"/>
<feature type="region of interest" description="Disordered" evidence="1">
    <location>
        <begin position="1"/>
        <end position="20"/>
    </location>
</feature>
<name>A0A1E5PMX3_9ACTN</name>
<evidence type="ECO:0000313" key="2">
    <source>
        <dbReference type="EMBL" id="OEJ30702.1"/>
    </source>
</evidence>
<dbReference type="RefSeq" id="WP_069918849.1">
    <property type="nucleotide sequence ID" value="NZ_MEHK01000001.1"/>
</dbReference>
<dbReference type="Proteomes" id="UP000095705">
    <property type="component" value="Unassembled WGS sequence"/>
</dbReference>
<protein>
    <submittedName>
        <fullName evidence="2">Uncharacterized protein</fullName>
    </submittedName>
</protein>
<accession>A0A1E5PMX3</accession>
<organism evidence="2 3">
    <name type="scientific">Streptomyces subrutilus</name>
    <dbReference type="NCBI Taxonomy" id="36818"/>
    <lineage>
        <taxon>Bacteria</taxon>
        <taxon>Bacillati</taxon>
        <taxon>Actinomycetota</taxon>
        <taxon>Actinomycetes</taxon>
        <taxon>Kitasatosporales</taxon>
        <taxon>Streptomycetaceae</taxon>
        <taxon>Streptomyces</taxon>
    </lineage>
</organism>
<keyword evidence="3" id="KW-1185">Reference proteome</keyword>
<reference evidence="2 3" key="1">
    <citation type="submission" date="2016-08" db="EMBL/GenBank/DDBJ databases">
        <title>The complete genome of Streptomyces subrutilus 10-1-1.</title>
        <authorList>
            <person name="Chen X."/>
        </authorList>
    </citation>
    <scope>NUCLEOTIDE SEQUENCE [LARGE SCALE GENOMIC DNA]</scope>
    <source>
        <strain evidence="2 3">10-1-1</strain>
    </source>
</reference>
<dbReference type="EMBL" id="MEHK01000001">
    <property type="protein sequence ID" value="OEJ30702.1"/>
    <property type="molecule type" value="Genomic_DNA"/>
</dbReference>
<sequence length="128" mass="12907">MLRTTAPVPDGARLAGLGHTGGRGLCAGSDLRAATGGHTVVRCETHVPPRADHGHHKGQGLATAYAAGIAFTTRAATAPPRPPSSAAPPGGLTAPAGPPAVRARCDSASDVPSGMNRRPIRPRVRPYA</sequence>
<feature type="compositionally biased region" description="Basic residues" evidence="1">
    <location>
        <begin position="118"/>
        <end position="128"/>
    </location>
</feature>